<sequence>MIYLATSRNVVLQRVHDRSFSEPHAISLTEELAATYFDRFEVSTPDEGPLTVITEAVVMDRHGER</sequence>
<keyword evidence="2" id="KW-1185">Reference proteome</keyword>
<dbReference type="RefSeq" id="WP_251917986.1">
    <property type="nucleotide sequence ID" value="NZ_JAMRXG010000022.1"/>
</dbReference>
<proteinExistence type="predicted"/>
<reference evidence="1" key="1">
    <citation type="submission" date="2022-06" db="EMBL/GenBank/DDBJ databases">
        <title>Novel species in genus nocardia.</title>
        <authorList>
            <person name="Li F."/>
        </authorList>
    </citation>
    <scope>NUCLEOTIDE SEQUENCE</scope>
    <source>
        <strain evidence="1">CDC141</strain>
    </source>
</reference>
<evidence type="ECO:0000313" key="2">
    <source>
        <dbReference type="Proteomes" id="UP001139157"/>
    </source>
</evidence>
<evidence type="ECO:0000313" key="1">
    <source>
        <dbReference type="EMBL" id="MCM6778475.1"/>
    </source>
</evidence>
<gene>
    <name evidence="1" type="ORF">NDR86_33795</name>
</gene>
<dbReference type="EMBL" id="JAMRXG010000022">
    <property type="protein sequence ID" value="MCM6778475.1"/>
    <property type="molecule type" value="Genomic_DNA"/>
</dbReference>
<accession>A0A9X2EDT4</accession>
<comment type="caution">
    <text evidence="1">The sequence shown here is derived from an EMBL/GenBank/DDBJ whole genome shotgun (WGS) entry which is preliminary data.</text>
</comment>
<name>A0A9X2EDT4_9NOCA</name>
<dbReference type="AlphaFoldDB" id="A0A9X2EDT4"/>
<organism evidence="1 2">
    <name type="scientific">Nocardia pulmonis</name>
    <dbReference type="NCBI Taxonomy" id="2951408"/>
    <lineage>
        <taxon>Bacteria</taxon>
        <taxon>Bacillati</taxon>
        <taxon>Actinomycetota</taxon>
        <taxon>Actinomycetes</taxon>
        <taxon>Mycobacteriales</taxon>
        <taxon>Nocardiaceae</taxon>
        <taxon>Nocardia</taxon>
    </lineage>
</organism>
<dbReference type="Proteomes" id="UP001139157">
    <property type="component" value="Unassembled WGS sequence"/>
</dbReference>
<protein>
    <submittedName>
        <fullName evidence="1">Uncharacterized protein</fullName>
    </submittedName>
</protein>